<feature type="chain" id="PRO_5013635317" evidence="4">
    <location>
        <begin position="19"/>
        <end position="436"/>
    </location>
</feature>
<dbReference type="PROSITE" id="PS51767">
    <property type="entry name" value="PEPTIDASE_A1"/>
    <property type="match status" value="1"/>
</dbReference>
<protein>
    <submittedName>
        <fullName evidence="6">Acid protease</fullName>
    </submittedName>
</protein>
<gene>
    <name evidence="6" type="ORF">WOLCODRAFT_95845</name>
</gene>
<evidence type="ECO:0000259" key="5">
    <source>
        <dbReference type="PROSITE" id="PS51767"/>
    </source>
</evidence>
<feature type="signal peptide" evidence="4">
    <location>
        <begin position="1"/>
        <end position="18"/>
    </location>
</feature>
<dbReference type="SUPFAM" id="SSF50630">
    <property type="entry name" value="Acid proteases"/>
    <property type="match status" value="1"/>
</dbReference>
<dbReference type="InterPro" id="IPR001461">
    <property type="entry name" value="Aspartic_peptidase_A1"/>
</dbReference>
<keyword evidence="4" id="KW-0732">Signal</keyword>
<evidence type="ECO:0000256" key="2">
    <source>
        <dbReference type="PIRSR" id="PIRSR601461-1"/>
    </source>
</evidence>
<dbReference type="OMA" id="PENENAW"/>
<dbReference type="EMBL" id="KB467942">
    <property type="protein sequence ID" value="PCH37789.1"/>
    <property type="molecule type" value="Genomic_DNA"/>
</dbReference>
<feature type="active site" evidence="2">
    <location>
        <position position="325"/>
    </location>
</feature>
<evidence type="ECO:0000313" key="6">
    <source>
        <dbReference type="EMBL" id="PCH37789.1"/>
    </source>
</evidence>
<dbReference type="AlphaFoldDB" id="A0A2H3JGA1"/>
<feature type="compositionally biased region" description="Polar residues" evidence="3">
    <location>
        <begin position="172"/>
        <end position="186"/>
    </location>
</feature>
<feature type="active site" evidence="2">
    <location>
        <position position="147"/>
    </location>
</feature>
<feature type="region of interest" description="Disordered" evidence="3">
    <location>
        <begin position="167"/>
        <end position="192"/>
    </location>
</feature>
<comment type="similarity">
    <text evidence="1">Belongs to the peptidase A1 family.</text>
</comment>
<dbReference type="Pfam" id="PF00026">
    <property type="entry name" value="Asp"/>
    <property type="match status" value="1"/>
</dbReference>
<dbReference type="GO" id="GO:0006508">
    <property type="term" value="P:proteolysis"/>
    <property type="evidence" value="ECO:0007669"/>
    <property type="project" value="UniProtKB-KW"/>
</dbReference>
<dbReference type="Gene3D" id="2.40.70.10">
    <property type="entry name" value="Acid Proteases"/>
    <property type="match status" value="2"/>
</dbReference>
<proteinExistence type="inferred from homology"/>
<dbReference type="FunFam" id="2.40.70.10:FF:000008">
    <property type="entry name" value="Cathepsin D"/>
    <property type="match status" value="1"/>
</dbReference>
<dbReference type="InterPro" id="IPR021109">
    <property type="entry name" value="Peptidase_aspartic_dom_sf"/>
</dbReference>
<dbReference type="PRINTS" id="PR00792">
    <property type="entry name" value="PEPSIN"/>
</dbReference>
<accession>A0A2H3JGA1</accession>
<name>A0A2H3JGA1_WOLCO</name>
<dbReference type="PANTHER" id="PTHR47966">
    <property type="entry name" value="BETA-SITE APP-CLEAVING ENZYME, ISOFORM A-RELATED"/>
    <property type="match status" value="1"/>
</dbReference>
<reference evidence="6 7" key="1">
    <citation type="journal article" date="2012" name="Science">
        <title>The Paleozoic origin of enzymatic lignin decomposition reconstructed from 31 fungal genomes.</title>
        <authorList>
            <person name="Floudas D."/>
            <person name="Binder M."/>
            <person name="Riley R."/>
            <person name="Barry K."/>
            <person name="Blanchette R.A."/>
            <person name="Henrissat B."/>
            <person name="Martinez A.T."/>
            <person name="Otillar R."/>
            <person name="Spatafora J.W."/>
            <person name="Yadav J.S."/>
            <person name="Aerts A."/>
            <person name="Benoit I."/>
            <person name="Boyd A."/>
            <person name="Carlson A."/>
            <person name="Copeland A."/>
            <person name="Coutinho P.M."/>
            <person name="de Vries R.P."/>
            <person name="Ferreira P."/>
            <person name="Findley K."/>
            <person name="Foster B."/>
            <person name="Gaskell J."/>
            <person name="Glotzer D."/>
            <person name="Gorecki P."/>
            <person name="Heitman J."/>
            <person name="Hesse C."/>
            <person name="Hori C."/>
            <person name="Igarashi K."/>
            <person name="Jurgens J.A."/>
            <person name="Kallen N."/>
            <person name="Kersten P."/>
            <person name="Kohler A."/>
            <person name="Kuees U."/>
            <person name="Kumar T.K.A."/>
            <person name="Kuo A."/>
            <person name="LaButti K."/>
            <person name="Larrondo L.F."/>
            <person name="Lindquist E."/>
            <person name="Ling A."/>
            <person name="Lombard V."/>
            <person name="Lucas S."/>
            <person name="Lundell T."/>
            <person name="Martin R."/>
            <person name="McLaughlin D.J."/>
            <person name="Morgenstern I."/>
            <person name="Morin E."/>
            <person name="Murat C."/>
            <person name="Nagy L.G."/>
            <person name="Nolan M."/>
            <person name="Ohm R.A."/>
            <person name="Patyshakuliyeva A."/>
            <person name="Rokas A."/>
            <person name="Ruiz-Duenas F.J."/>
            <person name="Sabat G."/>
            <person name="Salamov A."/>
            <person name="Samejima M."/>
            <person name="Schmutz J."/>
            <person name="Slot J.C."/>
            <person name="St John F."/>
            <person name="Stenlid J."/>
            <person name="Sun H."/>
            <person name="Sun S."/>
            <person name="Syed K."/>
            <person name="Tsang A."/>
            <person name="Wiebenga A."/>
            <person name="Young D."/>
            <person name="Pisabarro A."/>
            <person name="Eastwood D.C."/>
            <person name="Martin F."/>
            <person name="Cullen D."/>
            <person name="Grigoriev I.V."/>
            <person name="Hibbett D.S."/>
        </authorList>
    </citation>
    <scope>NUCLEOTIDE SEQUENCE [LARGE SCALE GENOMIC DNA]</scope>
    <source>
        <strain evidence="6 7">MD-104</strain>
    </source>
</reference>
<keyword evidence="7" id="KW-1185">Reference proteome</keyword>
<dbReference type="Proteomes" id="UP000218811">
    <property type="component" value="Unassembled WGS sequence"/>
</dbReference>
<dbReference type="InterPro" id="IPR034164">
    <property type="entry name" value="Pepsin-like_dom"/>
</dbReference>
<sequence length="436" mass="45755">MFCKASLVAVALALIATANPVMKGGPGPVRIPLGKRSSLTRPDGTADLDAAMRETVRVQNKHRANLMAIDRNIGISNYQPGAHVPPLATMPPSPSASLHDRSPFGNESFVWIRRQADESLTTPENENAWTGPIGIGTPLQAFTIDFDTGSSDLWVSAASCQGCGGKHAYDPNKSSSSEAQNGQQFQEEYGDGSTVSGAVYTDDVSVAGVNVTGQYFAAIDQASGSVSTPQMDGIMGMAWPALSNIGQNPFFFTAVQEKAVPEGVFGFKLASSGSTLTLGGTDSSLYSGSIEYYSLSSSAGYWQVGDMTAYVNGAAAAQQQETVFDTGTTLMYGPPLQVSQMYTAMGATYIEQGFWAFDCDSVPSLAFSFGGSTWNVSADAFNLGPVEPGSSQCAGALVGQNMGMGFNTWLLGDAFLKNVYSAWNVDQSSVGFAALA</sequence>
<keyword evidence="6" id="KW-0645">Protease</keyword>
<dbReference type="GO" id="GO:0004190">
    <property type="term" value="F:aspartic-type endopeptidase activity"/>
    <property type="evidence" value="ECO:0007669"/>
    <property type="project" value="InterPro"/>
</dbReference>
<keyword evidence="6" id="KW-0378">Hydrolase</keyword>
<dbReference type="CDD" id="cd05471">
    <property type="entry name" value="pepsin_like"/>
    <property type="match status" value="1"/>
</dbReference>
<evidence type="ECO:0000256" key="4">
    <source>
        <dbReference type="SAM" id="SignalP"/>
    </source>
</evidence>
<evidence type="ECO:0000256" key="3">
    <source>
        <dbReference type="SAM" id="MobiDB-lite"/>
    </source>
</evidence>
<dbReference type="PANTHER" id="PTHR47966:SF57">
    <property type="entry name" value="PEPTIDASE A1 DOMAIN-CONTAINING PROTEIN"/>
    <property type="match status" value="1"/>
</dbReference>
<dbReference type="OrthoDB" id="15189at2759"/>
<feature type="domain" description="Peptidase A1" evidence="5">
    <location>
        <begin position="129"/>
        <end position="433"/>
    </location>
</feature>
<evidence type="ECO:0000256" key="1">
    <source>
        <dbReference type="ARBA" id="ARBA00007447"/>
    </source>
</evidence>
<evidence type="ECO:0000313" key="7">
    <source>
        <dbReference type="Proteomes" id="UP000218811"/>
    </source>
</evidence>
<organism evidence="6 7">
    <name type="scientific">Wolfiporia cocos (strain MD-104)</name>
    <name type="common">Brown rot fungus</name>
    <dbReference type="NCBI Taxonomy" id="742152"/>
    <lineage>
        <taxon>Eukaryota</taxon>
        <taxon>Fungi</taxon>
        <taxon>Dikarya</taxon>
        <taxon>Basidiomycota</taxon>
        <taxon>Agaricomycotina</taxon>
        <taxon>Agaricomycetes</taxon>
        <taxon>Polyporales</taxon>
        <taxon>Phaeolaceae</taxon>
        <taxon>Wolfiporia</taxon>
    </lineage>
</organism>
<dbReference type="STRING" id="742152.A0A2H3JGA1"/>
<dbReference type="InterPro" id="IPR033121">
    <property type="entry name" value="PEPTIDASE_A1"/>
</dbReference>